<gene>
    <name evidence="4" type="ORF">IDM40_00230</name>
</gene>
<dbReference type="Gene3D" id="1.10.10.10">
    <property type="entry name" value="Winged helix-like DNA-binding domain superfamily/Winged helix DNA-binding domain"/>
    <property type="match status" value="1"/>
</dbReference>
<comment type="caution">
    <text evidence="4">The sequence shown here is derived from an EMBL/GenBank/DDBJ whole genome shotgun (WGS) entry which is preliminary data.</text>
</comment>
<accession>A0ABR9NZX8</accession>
<evidence type="ECO:0000259" key="1">
    <source>
        <dbReference type="Pfam" id="PF07848"/>
    </source>
</evidence>
<dbReference type="PANTHER" id="PTHR30319">
    <property type="entry name" value="PHENYLACETIC ACID REGULATOR-RELATED TRANSCRIPTIONAL REPRESSOR"/>
    <property type="match status" value="1"/>
</dbReference>
<organism evidence="4 5">
    <name type="scientific">Nocardiopsis coralli</name>
    <dbReference type="NCBI Taxonomy" id="2772213"/>
    <lineage>
        <taxon>Bacteria</taxon>
        <taxon>Bacillati</taxon>
        <taxon>Actinomycetota</taxon>
        <taxon>Actinomycetes</taxon>
        <taxon>Streptosporangiales</taxon>
        <taxon>Nocardiopsidaceae</taxon>
        <taxon>Nocardiopsis</taxon>
    </lineage>
</organism>
<feature type="domain" description="Transcriptional repressor PaaX-like N-terminal" evidence="1">
    <location>
        <begin position="4"/>
        <end position="72"/>
    </location>
</feature>
<feature type="domain" description="Transcriptional repressor PaaX-like C-terminal" evidence="2">
    <location>
        <begin position="174"/>
        <end position="260"/>
    </location>
</feature>
<name>A0ABR9NZX8_9ACTN</name>
<evidence type="ECO:0000313" key="5">
    <source>
        <dbReference type="Proteomes" id="UP000806528"/>
    </source>
</evidence>
<dbReference type="PANTHER" id="PTHR30319:SF1">
    <property type="entry name" value="TRANSCRIPTIONAL REPRESSOR PAAX"/>
    <property type="match status" value="1"/>
</dbReference>
<evidence type="ECO:0000259" key="2">
    <source>
        <dbReference type="Pfam" id="PF08223"/>
    </source>
</evidence>
<sequence length="271" mass="30867">MAHRARSLVMDLFGEYLRYTGAEARLGTLIALMEAFGIEPATTRVTLSRLKKDGWFSTRREGRETVYVLSEHMLGVLREGRERIFTRVDGEWDGWWTQVLYQVPESDRTARESLRKQLTWLGFGQFAPSVWLSPHRTRDRVEQLRQDFPGATVDILRSRTAGLTEDLDLARRCWDLGELAEGYRAFIAEHRSLDTAAGLPSGREALVTRTAVVAEARRLTFRDPNLPVELQPLDWPGREAFELFRRVHAGLGPAARAYVESVIGSELPLDQ</sequence>
<evidence type="ECO:0000313" key="4">
    <source>
        <dbReference type="EMBL" id="MBE2997132.1"/>
    </source>
</evidence>
<keyword evidence="5" id="KW-1185">Reference proteome</keyword>
<dbReference type="Gene3D" id="3.30.70.2650">
    <property type="match status" value="1"/>
</dbReference>
<dbReference type="InterPro" id="IPR036388">
    <property type="entry name" value="WH-like_DNA-bd_sf"/>
</dbReference>
<evidence type="ECO:0000259" key="3">
    <source>
        <dbReference type="Pfam" id="PF20803"/>
    </source>
</evidence>
<dbReference type="PIRSF" id="PIRSF020623">
    <property type="entry name" value="PaaX"/>
    <property type="match status" value="1"/>
</dbReference>
<proteinExistence type="predicted"/>
<reference evidence="4 5" key="1">
    <citation type="submission" date="2020-09" db="EMBL/GenBank/DDBJ databases">
        <title>Diversity and distribution of actinomycetes associated with coral in the coast of Hainan.</title>
        <authorList>
            <person name="Li F."/>
        </authorList>
    </citation>
    <scope>NUCLEOTIDE SEQUENCE [LARGE SCALE GENOMIC DNA]</scope>
    <source>
        <strain evidence="4 5">HNM0947</strain>
    </source>
</reference>
<protein>
    <submittedName>
        <fullName evidence="4">Phenylacetic acid-responsive transcriptional repressor</fullName>
    </submittedName>
</protein>
<dbReference type="Proteomes" id="UP000806528">
    <property type="component" value="Unassembled WGS sequence"/>
</dbReference>
<dbReference type="InterPro" id="IPR013225">
    <property type="entry name" value="PaaX_C"/>
</dbReference>
<dbReference type="InterPro" id="IPR011965">
    <property type="entry name" value="PaaX_trns_reg"/>
</dbReference>
<dbReference type="Pfam" id="PF08223">
    <property type="entry name" value="PaaX_C"/>
    <property type="match status" value="1"/>
</dbReference>
<dbReference type="Gene3D" id="1.20.58.1460">
    <property type="match status" value="1"/>
</dbReference>
<dbReference type="SUPFAM" id="SSF46785">
    <property type="entry name" value="Winged helix' DNA-binding domain"/>
    <property type="match status" value="1"/>
</dbReference>
<dbReference type="InterPro" id="IPR048846">
    <property type="entry name" value="PaaX-like_central"/>
</dbReference>
<dbReference type="InterPro" id="IPR036390">
    <property type="entry name" value="WH_DNA-bd_sf"/>
</dbReference>
<dbReference type="Pfam" id="PF07848">
    <property type="entry name" value="PaaX"/>
    <property type="match status" value="1"/>
</dbReference>
<feature type="domain" description="Transcriptional repressor PaaX-like central Cas2-like" evidence="3">
    <location>
        <begin position="91"/>
        <end position="169"/>
    </location>
</feature>
<dbReference type="RefSeq" id="WP_193119804.1">
    <property type="nucleotide sequence ID" value="NZ_JADBGI010000001.1"/>
</dbReference>
<dbReference type="EMBL" id="JADBGI010000001">
    <property type="protein sequence ID" value="MBE2997132.1"/>
    <property type="molecule type" value="Genomic_DNA"/>
</dbReference>
<dbReference type="Pfam" id="PF20803">
    <property type="entry name" value="PaaX_M"/>
    <property type="match status" value="1"/>
</dbReference>
<dbReference type="InterPro" id="IPR012906">
    <property type="entry name" value="PaaX-like_N"/>
</dbReference>